<accession>A0A066Z2V3</accession>
<dbReference type="AlphaFoldDB" id="A0A066Z2V3"/>
<dbReference type="HOGENOM" id="CLU_3026253_0_0_11"/>
<feature type="region of interest" description="Disordered" evidence="1">
    <location>
        <begin position="14"/>
        <end position="34"/>
    </location>
</feature>
<sequence>MVSAVLANLSAYARCPPRRPPPPAVRPPTGVVPAGSAGCARCPFPARPGSPRFQQ</sequence>
<evidence type="ECO:0000313" key="2">
    <source>
        <dbReference type="EMBL" id="KDN84656.1"/>
    </source>
</evidence>
<dbReference type="PATRIC" id="fig|1348663.4.peg.3387"/>
<gene>
    <name evidence="2" type="ORF">KCH_35210</name>
</gene>
<proteinExistence type="predicted"/>
<evidence type="ECO:0000256" key="1">
    <source>
        <dbReference type="SAM" id="MobiDB-lite"/>
    </source>
</evidence>
<name>A0A066Z2V3_9ACTN</name>
<protein>
    <submittedName>
        <fullName evidence="2">Uncharacterized protein</fullName>
    </submittedName>
</protein>
<dbReference type="EMBL" id="JNBY01000091">
    <property type="protein sequence ID" value="KDN84656.1"/>
    <property type="molecule type" value="Genomic_DNA"/>
</dbReference>
<comment type="caution">
    <text evidence="2">The sequence shown here is derived from an EMBL/GenBank/DDBJ whole genome shotgun (WGS) entry which is preliminary data.</text>
</comment>
<reference evidence="2 3" key="1">
    <citation type="submission" date="2014-05" db="EMBL/GenBank/DDBJ databases">
        <title>Draft Genome Sequence of Kitasatospora cheerisanensis KCTC 2395.</title>
        <authorList>
            <person name="Nam D.H."/>
        </authorList>
    </citation>
    <scope>NUCLEOTIDE SEQUENCE [LARGE SCALE GENOMIC DNA]</scope>
    <source>
        <strain evidence="2 3">KCTC 2395</strain>
    </source>
</reference>
<organism evidence="2 3">
    <name type="scientific">Kitasatospora cheerisanensis KCTC 2395</name>
    <dbReference type="NCBI Taxonomy" id="1348663"/>
    <lineage>
        <taxon>Bacteria</taxon>
        <taxon>Bacillati</taxon>
        <taxon>Actinomycetota</taxon>
        <taxon>Actinomycetes</taxon>
        <taxon>Kitasatosporales</taxon>
        <taxon>Streptomycetaceae</taxon>
        <taxon>Kitasatospora</taxon>
    </lineage>
</organism>
<keyword evidence="3" id="KW-1185">Reference proteome</keyword>
<dbReference type="Proteomes" id="UP000027178">
    <property type="component" value="Unassembled WGS sequence"/>
</dbReference>
<evidence type="ECO:0000313" key="3">
    <source>
        <dbReference type="Proteomes" id="UP000027178"/>
    </source>
</evidence>